<comment type="caution">
    <text evidence="7">The sequence shown here is derived from an EMBL/GenBank/DDBJ whole genome shotgun (WGS) entry which is preliminary data.</text>
</comment>
<dbReference type="GO" id="GO:0005634">
    <property type="term" value="C:nucleus"/>
    <property type="evidence" value="ECO:0007669"/>
    <property type="project" value="UniProtKB-SubCell"/>
</dbReference>
<dbReference type="AlphaFoldDB" id="A0A9N9JYD3"/>
<evidence type="ECO:0000256" key="5">
    <source>
        <dbReference type="ARBA" id="ARBA00023242"/>
    </source>
</evidence>
<dbReference type="PANTHER" id="PTHR46481">
    <property type="entry name" value="ZINC FINGER BED DOMAIN-CONTAINING PROTEIN 4"/>
    <property type="match status" value="1"/>
</dbReference>
<evidence type="ECO:0000256" key="6">
    <source>
        <dbReference type="SAM" id="Phobius"/>
    </source>
</evidence>
<name>A0A9N9JYD3_9GLOM</name>
<gene>
    <name evidence="7" type="ORF">DERYTH_LOCUS23826</name>
</gene>
<keyword evidence="2" id="KW-0479">Metal-binding</keyword>
<dbReference type="EMBL" id="CAJVPY010037594">
    <property type="protein sequence ID" value="CAG8803111.1"/>
    <property type="molecule type" value="Genomic_DNA"/>
</dbReference>
<evidence type="ECO:0000256" key="4">
    <source>
        <dbReference type="ARBA" id="ARBA00022833"/>
    </source>
</evidence>
<dbReference type="PANTHER" id="PTHR46481:SF10">
    <property type="entry name" value="ZINC FINGER BED DOMAIN-CONTAINING PROTEIN 39"/>
    <property type="match status" value="1"/>
</dbReference>
<keyword evidence="5" id="KW-0539">Nucleus</keyword>
<keyword evidence="6" id="KW-0812">Transmembrane</keyword>
<keyword evidence="4" id="KW-0862">Zinc</keyword>
<evidence type="ECO:0000256" key="3">
    <source>
        <dbReference type="ARBA" id="ARBA00022771"/>
    </source>
</evidence>
<evidence type="ECO:0000256" key="1">
    <source>
        <dbReference type="ARBA" id="ARBA00004123"/>
    </source>
</evidence>
<dbReference type="Proteomes" id="UP000789405">
    <property type="component" value="Unassembled WGS sequence"/>
</dbReference>
<organism evidence="7 8">
    <name type="scientific">Dentiscutata erythropus</name>
    <dbReference type="NCBI Taxonomy" id="1348616"/>
    <lineage>
        <taxon>Eukaryota</taxon>
        <taxon>Fungi</taxon>
        <taxon>Fungi incertae sedis</taxon>
        <taxon>Mucoromycota</taxon>
        <taxon>Glomeromycotina</taxon>
        <taxon>Glomeromycetes</taxon>
        <taxon>Diversisporales</taxon>
        <taxon>Gigasporaceae</taxon>
        <taxon>Dentiscutata</taxon>
    </lineage>
</organism>
<dbReference type="InterPro" id="IPR052035">
    <property type="entry name" value="ZnF_BED_domain_contain"/>
</dbReference>
<protein>
    <submittedName>
        <fullName evidence="7">13958_t:CDS:1</fullName>
    </submittedName>
</protein>
<dbReference type="OrthoDB" id="2748837at2759"/>
<evidence type="ECO:0000256" key="2">
    <source>
        <dbReference type="ARBA" id="ARBA00022723"/>
    </source>
</evidence>
<keyword evidence="6" id="KW-0472">Membrane</keyword>
<proteinExistence type="predicted"/>
<evidence type="ECO:0000313" key="7">
    <source>
        <dbReference type="EMBL" id="CAG8803111.1"/>
    </source>
</evidence>
<dbReference type="SUPFAM" id="SSF53098">
    <property type="entry name" value="Ribonuclease H-like"/>
    <property type="match status" value="1"/>
</dbReference>
<keyword evidence="3" id="KW-0863">Zinc-finger</keyword>
<dbReference type="GO" id="GO:0008270">
    <property type="term" value="F:zinc ion binding"/>
    <property type="evidence" value="ECO:0007669"/>
    <property type="project" value="UniProtKB-KW"/>
</dbReference>
<sequence>MDDYDYNEANTDNYDYNEDNTISFDDSASAIVRSDISESIVTNPTSLQKYISPVWKHYSLMTNEQKAISCRRYQASNGDSSNLPNLSDSQMQLDFSTFITRPSKTMSADTVKRDVMKAYDKRKAFIKKELQNVNSKISLTCDIWTLVQQLGYLAVMVHFINKTRNLVFVLLLFKLILFPHFGVNIANCIKVKTDEHLITNKLQTITLDNAGLNNVAIHELVDYISQDSLININEELFHNRCFAHILNLIVKDAIHSTPKRHQAYLDICEYKSENLIIPSLDCDTRWNSTFTMLQLAIKMKNMIIRMGDRDRTFSDLPEENE</sequence>
<evidence type="ECO:0000313" key="8">
    <source>
        <dbReference type="Proteomes" id="UP000789405"/>
    </source>
</evidence>
<dbReference type="InterPro" id="IPR012337">
    <property type="entry name" value="RNaseH-like_sf"/>
</dbReference>
<keyword evidence="8" id="KW-1185">Reference proteome</keyword>
<accession>A0A9N9JYD3</accession>
<keyword evidence="6" id="KW-1133">Transmembrane helix</keyword>
<comment type="subcellular location">
    <subcellularLocation>
        <location evidence="1">Nucleus</location>
    </subcellularLocation>
</comment>
<reference evidence="7" key="1">
    <citation type="submission" date="2021-06" db="EMBL/GenBank/DDBJ databases">
        <authorList>
            <person name="Kallberg Y."/>
            <person name="Tangrot J."/>
            <person name="Rosling A."/>
        </authorList>
    </citation>
    <scope>NUCLEOTIDE SEQUENCE</scope>
    <source>
        <strain evidence="7">MA453B</strain>
    </source>
</reference>
<feature type="transmembrane region" description="Helical" evidence="6">
    <location>
        <begin position="166"/>
        <end position="183"/>
    </location>
</feature>